<dbReference type="PANTHER" id="PTHR33745:SF3">
    <property type="entry name" value="RSBT CO-ANTAGONIST PROTEIN RSBRC"/>
    <property type="match status" value="1"/>
</dbReference>
<dbReference type="Gene3D" id="3.30.750.24">
    <property type="entry name" value="STAS domain"/>
    <property type="match status" value="1"/>
</dbReference>
<evidence type="ECO:0000259" key="2">
    <source>
        <dbReference type="PROSITE" id="PS50801"/>
    </source>
</evidence>
<dbReference type="InterPro" id="IPR036513">
    <property type="entry name" value="STAS_dom_sf"/>
</dbReference>
<dbReference type="Proteomes" id="UP001501752">
    <property type="component" value="Unassembled WGS sequence"/>
</dbReference>
<dbReference type="InterPro" id="IPR051932">
    <property type="entry name" value="Bact_StressResp_Reg"/>
</dbReference>
<dbReference type="CDD" id="cd07041">
    <property type="entry name" value="STAS_RsbR_RsbS_like"/>
    <property type="match status" value="1"/>
</dbReference>
<organism evidence="3 4">
    <name type="scientific">Kitasatospora terrestris</name>
    <dbReference type="NCBI Taxonomy" id="258051"/>
    <lineage>
        <taxon>Bacteria</taxon>
        <taxon>Bacillati</taxon>
        <taxon>Actinomycetota</taxon>
        <taxon>Actinomycetes</taxon>
        <taxon>Kitasatosporales</taxon>
        <taxon>Streptomycetaceae</taxon>
        <taxon>Kitasatospora</taxon>
    </lineage>
</organism>
<dbReference type="PANTHER" id="PTHR33745">
    <property type="entry name" value="RSBT ANTAGONIST PROTEIN RSBS-RELATED"/>
    <property type="match status" value="1"/>
</dbReference>
<dbReference type="RefSeq" id="WP_345700647.1">
    <property type="nucleotide sequence ID" value="NZ_BAABIS010000001.1"/>
</dbReference>
<dbReference type="SUPFAM" id="SSF52091">
    <property type="entry name" value="SpoIIaa-like"/>
    <property type="match status" value="1"/>
</dbReference>
<protein>
    <submittedName>
        <fullName evidence="3">STAS domain-containing protein</fullName>
    </submittedName>
</protein>
<name>A0ABP9EFR8_9ACTN</name>
<reference evidence="4" key="1">
    <citation type="journal article" date="2019" name="Int. J. Syst. Evol. Microbiol.">
        <title>The Global Catalogue of Microorganisms (GCM) 10K type strain sequencing project: providing services to taxonomists for standard genome sequencing and annotation.</title>
        <authorList>
            <consortium name="The Broad Institute Genomics Platform"/>
            <consortium name="The Broad Institute Genome Sequencing Center for Infectious Disease"/>
            <person name="Wu L."/>
            <person name="Ma J."/>
        </authorList>
    </citation>
    <scope>NUCLEOTIDE SEQUENCE [LARGE SCALE GENOMIC DNA]</scope>
    <source>
        <strain evidence="4">JCM 13006</strain>
    </source>
</reference>
<keyword evidence="1" id="KW-0597">Phosphoprotein</keyword>
<proteinExistence type="predicted"/>
<dbReference type="Pfam" id="PF14361">
    <property type="entry name" value="RsbRD_N"/>
    <property type="match status" value="1"/>
</dbReference>
<dbReference type="InterPro" id="IPR002645">
    <property type="entry name" value="STAS_dom"/>
</dbReference>
<feature type="domain" description="STAS" evidence="2">
    <location>
        <begin position="154"/>
        <end position="265"/>
    </location>
</feature>
<keyword evidence="4" id="KW-1185">Reference proteome</keyword>
<dbReference type="PROSITE" id="PS50801">
    <property type="entry name" value="STAS"/>
    <property type="match status" value="1"/>
</dbReference>
<accession>A0ABP9EFR8</accession>
<gene>
    <name evidence="3" type="ORF">GCM10023235_67010</name>
</gene>
<evidence type="ECO:0000313" key="4">
    <source>
        <dbReference type="Proteomes" id="UP001501752"/>
    </source>
</evidence>
<dbReference type="EMBL" id="BAABIS010000001">
    <property type="protein sequence ID" value="GAA4877609.1"/>
    <property type="molecule type" value="Genomic_DNA"/>
</dbReference>
<evidence type="ECO:0000256" key="1">
    <source>
        <dbReference type="ARBA" id="ARBA00022553"/>
    </source>
</evidence>
<evidence type="ECO:0000313" key="3">
    <source>
        <dbReference type="EMBL" id="GAA4877609.1"/>
    </source>
</evidence>
<dbReference type="InterPro" id="IPR025751">
    <property type="entry name" value="RsbRD_N_dom"/>
</dbReference>
<comment type="caution">
    <text evidence="3">The sequence shown here is derived from an EMBL/GenBank/DDBJ whole genome shotgun (WGS) entry which is preliminary data.</text>
</comment>
<sequence length="279" mass="29986">MAVEHGSERLVELLTRDDAVQDQWVTAVAATLGGRISRAELERELTDFFQALVHALGTGGLDWQDEAYSEVRALLVELSRNRARHGFTPSETAISVFACKDVLAPTTDSTAADITAYLQLTRLLDALGLFTIEAYARTREEIISAQAEQLLELSTPVVKLWEGVVAVPLVGTLDSVRTQVVMEKLLQSLVDSESEHAIIDITGVPAVDTEVAQHLLKTVVAARLMGAECTISGIRPQIAQTLVALGVQFGDIVTKATLADALRHVLDRTGNAAPAGGPR</sequence>
<dbReference type="Pfam" id="PF01740">
    <property type="entry name" value="STAS"/>
    <property type="match status" value="1"/>
</dbReference>